<evidence type="ECO:0000256" key="6">
    <source>
        <dbReference type="ARBA" id="ARBA00022556"/>
    </source>
</evidence>
<evidence type="ECO:0000256" key="3">
    <source>
        <dbReference type="ARBA" id="ARBA00012071"/>
    </source>
</evidence>
<dbReference type="AlphaFoldDB" id="A0A932CQW3"/>
<evidence type="ECO:0000256" key="12">
    <source>
        <dbReference type="ARBA" id="ARBA00029757"/>
    </source>
</evidence>
<evidence type="ECO:0000256" key="9">
    <source>
        <dbReference type="ARBA" id="ARBA00022777"/>
    </source>
</evidence>
<keyword evidence="6 13" id="KW-0441">Lipid A biosynthesis</keyword>
<sequence length="364" mass="40034">MRRLIEVGEGDDLLPSILASPLAALSLAYGAIQQFRSTLYRRGTLKARQLPCRVISVGNLVSGGTGKTPLVERLASLLRDQGIRVAILSRGYKGKARQPVSVVSDGERLRLGPLEAGDEPYLLARNLPGVPVLVGVDRYRVGLYACEQFAAQVVLLDDGYQRLSLARDLNLLLLDATRPFGNGWVLPRGLLREPVSALSRAQAVLLTRCQHPPHPSFSVQVARRRLRVPVFQSCHVGDSLFELREGQRAPLDLLQGKRVVAFCGLANPGSFRDLIERLGGRIVHFLPFIDHHRYHGRELREIGELCRSLGTDLALTTEKDGVKLTANGDGTALPFPLWVLRIRMELTGEGEGFERLILRAAGAL</sequence>
<feature type="transmembrane region" description="Helical" evidence="14">
    <location>
        <begin position="13"/>
        <end position="32"/>
    </location>
</feature>
<evidence type="ECO:0000256" key="10">
    <source>
        <dbReference type="ARBA" id="ARBA00022840"/>
    </source>
</evidence>
<keyword evidence="14" id="KW-0472">Membrane</keyword>
<dbReference type="PANTHER" id="PTHR42724:SF1">
    <property type="entry name" value="TETRAACYLDISACCHARIDE 4'-KINASE, MITOCHONDRIAL-RELATED"/>
    <property type="match status" value="1"/>
</dbReference>
<evidence type="ECO:0000313" key="15">
    <source>
        <dbReference type="EMBL" id="MBI2877880.1"/>
    </source>
</evidence>
<accession>A0A932CQW3</accession>
<dbReference type="SUPFAM" id="SSF52540">
    <property type="entry name" value="P-loop containing nucleoside triphosphate hydrolases"/>
    <property type="match status" value="1"/>
</dbReference>
<organism evidence="15 16">
    <name type="scientific">Tectimicrobiota bacterium</name>
    <dbReference type="NCBI Taxonomy" id="2528274"/>
    <lineage>
        <taxon>Bacteria</taxon>
        <taxon>Pseudomonadati</taxon>
        <taxon>Nitrospinota/Tectimicrobiota group</taxon>
        <taxon>Candidatus Tectimicrobiota</taxon>
    </lineage>
</organism>
<evidence type="ECO:0000256" key="7">
    <source>
        <dbReference type="ARBA" id="ARBA00022679"/>
    </source>
</evidence>
<keyword evidence="10 13" id="KW-0067">ATP-binding</keyword>
<proteinExistence type="inferred from homology"/>
<name>A0A932CQW3_UNCTE</name>
<dbReference type="PANTHER" id="PTHR42724">
    <property type="entry name" value="TETRAACYLDISACCHARIDE 4'-KINASE"/>
    <property type="match status" value="1"/>
</dbReference>
<keyword evidence="5 13" id="KW-0444">Lipid biosynthesis</keyword>
<dbReference type="GO" id="GO:0009029">
    <property type="term" value="F:lipid-A 4'-kinase activity"/>
    <property type="evidence" value="ECO:0007669"/>
    <property type="project" value="UniProtKB-UniRule"/>
</dbReference>
<protein>
    <recommendedName>
        <fullName evidence="4 13">Tetraacyldisaccharide 4'-kinase</fullName>
        <ecNumber evidence="3 13">2.7.1.130</ecNumber>
    </recommendedName>
    <alternativeName>
        <fullName evidence="12 13">Lipid A 4'-kinase</fullName>
    </alternativeName>
</protein>
<comment type="function">
    <text evidence="1 13">Transfers the gamma-phosphate of ATP to the 4'-position of a tetraacyldisaccharide 1-phosphate intermediate (termed DS-1-P) to form tetraacyldisaccharide 1,4'-bis-phosphate (lipid IVA).</text>
</comment>
<comment type="catalytic activity">
    <reaction evidence="13">
        <text>a lipid A disaccharide + ATP = a lipid IVA + ADP + H(+)</text>
        <dbReference type="Rhea" id="RHEA:67840"/>
        <dbReference type="ChEBI" id="CHEBI:15378"/>
        <dbReference type="ChEBI" id="CHEBI:30616"/>
        <dbReference type="ChEBI" id="CHEBI:176343"/>
        <dbReference type="ChEBI" id="CHEBI:176425"/>
        <dbReference type="ChEBI" id="CHEBI:456216"/>
        <dbReference type="EC" id="2.7.1.130"/>
    </reaction>
</comment>
<evidence type="ECO:0000256" key="4">
    <source>
        <dbReference type="ARBA" id="ARBA00016436"/>
    </source>
</evidence>
<dbReference type="Proteomes" id="UP000769766">
    <property type="component" value="Unassembled WGS sequence"/>
</dbReference>
<dbReference type="EMBL" id="JACPRF010000411">
    <property type="protein sequence ID" value="MBI2877880.1"/>
    <property type="molecule type" value="Genomic_DNA"/>
</dbReference>
<keyword evidence="7 13" id="KW-0808">Transferase</keyword>
<evidence type="ECO:0000256" key="2">
    <source>
        <dbReference type="ARBA" id="ARBA00004870"/>
    </source>
</evidence>
<evidence type="ECO:0000256" key="14">
    <source>
        <dbReference type="SAM" id="Phobius"/>
    </source>
</evidence>
<dbReference type="GO" id="GO:0005524">
    <property type="term" value="F:ATP binding"/>
    <property type="evidence" value="ECO:0007669"/>
    <property type="project" value="UniProtKB-UniRule"/>
</dbReference>
<dbReference type="EC" id="2.7.1.130" evidence="3 13"/>
<comment type="caution">
    <text evidence="15">The sequence shown here is derived from an EMBL/GenBank/DDBJ whole genome shotgun (WGS) entry which is preliminary data.</text>
</comment>
<keyword evidence="11 13" id="KW-0443">Lipid metabolism</keyword>
<dbReference type="Pfam" id="PF02606">
    <property type="entry name" value="LpxK"/>
    <property type="match status" value="1"/>
</dbReference>
<reference evidence="15" key="1">
    <citation type="submission" date="2020-07" db="EMBL/GenBank/DDBJ databases">
        <title>Huge and variable diversity of episymbiotic CPR bacteria and DPANN archaea in groundwater ecosystems.</title>
        <authorList>
            <person name="He C.Y."/>
            <person name="Keren R."/>
            <person name="Whittaker M."/>
            <person name="Farag I.F."/>
            <person name="Doudna J."/>
            <person name="Cate J.H.D."/>
            <person name="Banfield J.F."/>
        </authorList>
    </citation>
    <scope>NUCLEOTIDE SEQUENCE</scope>
    <source>
        <strain evidence="15">NC_groundwater_672_Ag_B-0.1um_62_36</strain>
    </source>
</reference>
<evidence type="ECO:0000256" key="13">
    <source>
        <dbReference type="HAMAP-Rule" id="MF_00409"/>
    </source>
</evidence>
<dbReference type="GO" id="GO:0009244">
    <property type="term" value="P:lipopolysaccharide core region biosynthetic process"/>
    <property type="evidence" value="ECO:0007669"/>
    <property type="project" value="TreeGrafter"/>
</dbReference>
<keyword evidence="14" id="KW-1133">Transmembrane helix</keyword>
<dbReference type="HAMAP" id="MF_00409">
    <property type="entry name" value="LpxK"/>
    <property type="match status" value="1"/>
</dbReference>
<evidence type="ECO:0000313" key="16">
    <source>
        <dbReference type="Proteomes" id="UP000769766"/>
    </source>
</evidence>
<comment type="pathway">
    <text evidence="2 13">Glycolipid biosynthesis; lipid IV(A) biosynthesis; lipid IV(A) from (3R)-3-hydroxytetradecanoyl-[acyl-carrier-protein] and UDP-N-acetyl-alpha-D-glucosamine: step 6/6.</text>
</comment>
<evidence type="ECO:0000256" key="8">
    <source>
        <dbReference type="ARBA" id="ARBA00022741"/>
    </source>
</evidence>
<keyword evidence="8 13" id="KW-0547">Nucleotide-binding</keyword>
<dbReference type="GO" id="GO:0005886">
    <property type="term" value="C:plasma membrane"/>
    <property type="evidence" value="ECO:0007669"/>
    <property type="project" value="TreeGrafter"/>
</dbReference>
<comment type="similarity">
    <text evidence="13">Belongs to the LpxK family.</text>
</comment>
<evidence type="ECO:0000256" key="5">
    <source>
        <dbReference type="ARBA" id="ARBA00022516"/>
    </source>
</evidence>
<evidence type="ECO:0000256" key="1">
    <source>
        <dbReference type="ARBA" id="ARBA00002274"/>
    </source>
</evidence>
<keyword evidence="9 13" id="KW-0418">Kinase</keyword>
<evidence type="ECO:0000256" key="11">
    <source>
        <dbReference type="ARBA" id="ARBA00023098"/>
    </source>
</evidence>
<dbReference type="InterPro" id="IPR027417">
    <property type="entry name" value="P-loop_NTPase"/>
</dbReference>
<gene>
    <name evidence="13 15" type="primary">lpxK</name>
    <name evidence="15" type="ORF">HYY20_13475</name>
</gene>
<feature type="binding site" evidence="13">
    <location>
        <begin position="61"/>
        <end position="68"/>
    </location>
    <ligand>
        <name>ATP</name>
        <dbReference type="ChEBI" id="CHEBI:30616"/>
    </ligand>
</feature>
<dbReference type="GO" id="GO:0009245">
    <property type="term" value="P:lipid A biosynthetic process"/>
    <property type="evidence" value="ECO:0007669"/>
    <property type="project" value="UniProtKB-UniRule"/>
</dbReference>
<dbReference type="InterPro" id="IPR003758">
    <property type="entry name" value="LpxK"/>
</dbReference>
<dbReference type="NCBIfam" id="TIGR00682">
    <property type="entry name" value="lpxK"/>
    <property type="match status" value="1"/>
</dbReference>
<keyword evidence="14" id="KW-0812">Transmembrane</keyword>